<proteinExistence type="predicted"/>
<evidence type="ECO:0000313" key="2">
    <source>
        <dbReference type="Proteomes" id="UP000095342"/>
    </source>
</evidence>
<dbReference type="PANTHER" id="PTHR30289:SF1">
    <property type="entry name" value="PEBP (PHOSPHATIDYLETHANOLAMINE-BINDING PROTEIN) FAMILY PROTEIN"/>
    <property type="match status" value="1"/>
</dbReference>
<gene>
    <name evidence="1" type="ORF">BJI67_13775</name>
</gene>
<dbReference type="Gene3D" id="3.90.280.10">
    <property type="entry name" value="PEBP-like"/>
    <property type="match status" value="1"/>
</dbReference>
<keyword evidence="2" id="KW-1185">Reference proteome</keyword>
<dbReference type="Proteomes" id="UP000095342">
    <property type="component" value="Chromosome"/>
</dbReference>
<dbReference type="InterPro" id="IPR036610">
    <property type="entry name" value="PEBP-like_sf"/>
</dbReference>
<reference evidence="1 2" key="1">
    <citation type="submission" date="2016-09" db="EMBL/GenBank/DDBJ databases">
        <title>Acidihalobacter prosperus V6 (DSM14174).</title>
        <authorList>
            <person name="Khaleque H.N."/>
            <person name="Ramsay J.P."/>
            <person name="Murphy R.J.T."/>
            <person name="Kaksonen A.H."/>
            <person name="Boxall N.J."/>
            <person name="Watkin E.L.J."/>
        </authorList>
    </citation>
    <scope>NUCLEOTIDE SEQUENCE [LARGE SCALE GENOMIC DNA]</scope>
    <source>
        <strain evidence="1 2">V6</strain>
    </source>
</reference>
<dbReference type="KEGG" id="aaeo:BJI67_13775"/>
<accession>A0A1D8KCE7</accession>
<sequence length="153" mass="16622">MRLSSAAFAADASIPQRYTCDGPGVSPPLAWTRPPAGTRSLALVVTDPDAPDPKAPRMTWVHWVIYDLPPHAGALPTGAATPPEARDGLNSWKRAGYGGPCPPIGRHRYFFRLYALDTTLKFPAPPDRARLLAAMHGHVLAEATLMGTYRRVR</sequence>
<dbReference type="CDD" id="cd00865">
    <property type="entry name" value="PEBP_bact_arch"/>
    <property type="match status" value="1"/>
</dbReference>
<protein>
    <recommendedName>
        <fullName evidence="3">Phosphatidylethanolamine-binding protein</fullName>
    </recommendedName>
</protein>
<organism evidence="1 2">
    <name type="scientific">Acidihalobacter aeolianus</name>
    <dbReference type="NCBI Taxonomy" id="2792603"/>
    <lineage>
        <taxon>Bacteria</taxon>
        <taxon>Pseudomonadati</taxon>
        <taxon>Pseudomonadota</taxon>
        <taxon>Gammaproteobacteria</taxon>
        <taxon>Chromatiales</taxon>
        <taxon>Ectothiorhodospiraceae</taxon>
        <taxon>Acidihalobacter</taxon>
    </lineage>
</organism>
<dbReference type="InterPro" id="IPR008914">
    <property type="entry name" value="PEBP"/>
</dbReference>
<name>A0A1D8KCE7_9GAMM</name>
<evidence type="ECO:0000313" key="1">
    <source>
        <dbReference type="EMBL" id="AOV18643.1"/>
    </source>
</evidence>
<dbReference type="NCBIfam" id="TIGR00481">
    <property type="entry name" value="YbhB/YbcL family Raf kinase inhibitor-like protein"/>
    <property type="match status" value="1"/>
</dbReference>
<dbReference type="AlphaFoldDB" id="A0A1D8KCE7"/>
<evidence type="ECO:0008006" key="3">
    <source>
        <dbReference type="Google" id="ProtNLM"/>
    </source>
</evidence>
<dbReference type="EMBL" id="CP017448">
    <property type="protein sequence ID" value="AOV18643.1"/>
    <property type="molecule type" value="Genomic_DNA"/>
</dbReference>
<dbReference type="SUPFAM" id="SSF49777">
    <property type="entry name" value="PEBP-like"/>
    <property type="match status" value="1"/>
</dbReference>
<dbReference type="Pfam" id="PF01161">
    <property type="entry name" value="PBP"/>
    <property type="match status" value="1"/>
</dbReference>
<dbReference type="InterPro" id="IPR005247">
    <property type="entry name" value="YbhB_YbcL/LppC-like"/>
</dbReference>
<dbReference type="PANTHER" id="PTHR30289">
    <property type="entry name" value="UNCHARACTERIZED PROTEIN YBCL-RELATED"/>
    <property type="match status" value="1"/>
</dbReference>